<dbReference type="InterPro" id="IPR013783">
    <property type="entry name" value="Ig-like_fold"/>
</dbReference>
<evidence type="ECO:0000256" key="1">
    <source>
        <dbReference type="ARBA" id="ARBA00022729"/>
    </source>
</evidence>
<keyword evidence="1" id="KW-0732">Signal</keyword>
<reference evidence="3" key="2">
    <citation type="submission" date="2022-08" db="EMBL/GenBank/DDBJ databases">
        <authorList>
            <person name="Poehlein A."/>
            <person name="Guzman J."/>
            <person name="Daniel R."/>
            <person name="Vilcinskas A."/>
        </authorList>
    </citation>
    <scope>NUCLEOTIDE SEQUENCE</scope>
    <source>
        <strain evidence="3">G314FT</strain>
    </source>
</reference>
<dbReference type="InterPro" id="IPR041498">
    <property type="entry name" value="Big_6"/>
</dbReference>
<dbReference type="InterPro" id="IPR022263">
    <property type="entry name" value="KxYKxGKxW"/>
</dbReference>
<dbReference type="EMBL" id="CP102451">
    <property type="protein sequence ID" value="UUV98812.1"/>
    <property type="molecule type" value="Genomic_DNA"/>
</dbReference>
<evidence type="ECO:0000313" key="3">
    <source>
        <dbReference type="EMBL" id="UUV98812.1"/>
    </source>
</evidence>
<feature type="domain" description="Bacterial Ig" evidence="2">
    <location>
        <begin position="117"/>
        <end position="184"/>
    </location>
</feature>
<name>A0ABY5NZ47_9ENTE</name>
<gene>
    <name evidence="3" type="ORF">G314FT_09660</name>
</gene>
<evidence type="ECO:0000313" key="4">
    <source>
        <dbReference type="Proteomes" id="UP001058273"/>
    </source>
</evidence>
<dbReference type="Proteomes" id="UP001058273">
    <property type="component" value="Chromosome"/>
</dbReference>
<dbReference type="Gene3D" id="2.60.40.10">
    <property type="entry name" value="Immunoglobulins"/>
    <property type="match status" value="1"/>
</dbReference>
<accession>A0ABY5NZ47</accession>
<dbReference type="NCBIfam" id="TIGR03715">
    <property type="entry name" value="KxYKxGKxW"/>
    <property type="match status" value="1"/>
</dbReference>
<proteinExistence type="predicted"/>
<reference evidence="3" key="1">
    <citation type="submission" date="2022-08" db="EMBL/GenBank/DDBJ databases">
        <title>Genome sequence of Vagococcus luciliae DSM 112651.</title>
        <authorList>
            <person name="Juan G."/>
            <person name="Anja P."/>
            <person name="Rolf D."/>
            <person name="Kampfer P."/>
            <person name="Vilcinskas A."/>
        </authorList>
    </citation>
    <scope>NUCLEOTIDE SEQUENCE</scope>
    <source>
        <strain evidence="3">G314FT</strain>
    </source>
</reference>
<protein>
    <recommendedName>
        <fullName evidence="2">Bacterial Ig domain-containing protein</fullName>
    </recommendedName>
</protein>
<dbReference type="Pfam" id="PF17936">
    <property type="entry name" value="Big_6"/>
    <property type="match status" value="1"/>
</dbReference>
<dbReference type="Pfam" id="PF19258">
    <property type="entry name" value="KxYKxGKxW_sig"/>
    <property type="match status" value="1"/>
</dbReference>
<organism evidence="3 4">
    <name type="scientific">Vagococcus luciliae</name>
    <dbReference type="NCBI Taxonomy" id="2920380"/>
    <lineage>
        <taxon>Bacteria</taxon>
        <taxon>Bacillati</taxon>
        <taxon>Bacillota</taxon>
        <taxon>Bacilli</taxon>
        <taxon>Lactobacillales</taxon>
        <taxon>Enterococcaceae</taxon>
        <taxon>Vagococcus</taxon>
    </lineage>
</organism>
<evidence type="ECO:0000259" key="2">
    <source>
        <dbReference type="Pfam" id="PF17936"/>
    </source>
</evidence>
<dbReference type="RefSeq" id="WP_257702323.1">
    <property type="nucleotide sequence ID" value="NZ_CP102451.1"/>
</dbReference>
<keyword evidence="4" id="KW-1185">Reference proteome</keyword>
<sequence length="229" mass="25498">MNHKEGYKKRYKMYKSGKFWVVAGLFFLGSVVISDVHVYAQESEITTAEVVTEVMEIGDPVTEEATSAKEQSSVLTFGKQVSTVQKVAPLTNVEEEHKNEVNENVESVEAEDFILVVNPIKDTDTVITGIANKNALVTVMDEQGNILCEGRADEEGNFLMSMNSLSKHFQIKVKSNSNGNESIQDVVVNKVEEVTATEKRIVKQSRSESYKENITSKNKLNPNLFGSRV</sequence>